<dbReference type="Proteomes" id="UP000677436">
    <property type="component" value="Chromosome"/>
</dbReference>
<dbReference type="Pfam" id="PF08858">
    <property type="entry name" value="IDEAL"/>
    <property type="match status" value="1"/>
</dbReference>
<dbReference type="AlphaFoldDB" id="A0A8D5UGL7"/>
<gene>
    <name evidence="2" type="ORF">JIR001_16770</name>
</gene>
<proteinExistence type="predicted"/>
<keyword evidence="3" id="KW-1185">Reference proteome</keyword>
<sequence length="77" mass="8912">MDRGCCFDLTAGFGWGMWIECIWIRFGFMNRNVVGIIQELGKDVALAPDILHDEDRAALIDIALDMKDREWFYSLVK</sequence>
<reference evidence="2" key="1">
    <citation type="journal article" date="2013" name="Int. J. Syst. Evol. Microbiol.">
        <title>Polycladomyces abyssicola gen. nov., sp. nov., a thermophilic filamentous bacterium isolated from hemipelagic sediment.</title>
        <authorList>
            <person name="Tsubouchi T."/>
            <person name="Shimane Y."/>
            <person name="Mori K."/>
            <person name="Usui K."/>
            <person name="Hiraki T."/>
            <person name="Tame A."/>
            <person name="Uematsu K."/>
            <person name="Maruyama T."/>
            <person name="Hatada Y."/>
        </authorList>
    </citation>
    <scope>NUCLEOTIDE SEQUENCE</scope>
    <source>
        <strain evidence="2">JIR-001</strain>
    </source>
</reference>
<feature type="domain" description="IDEAL" evidence="1">
    <location>
        <begin position="58"/>
        <end position="77"/>
    </location>
</feature>
<dbReference type="InterPro" id="IPR014957">
    <property type="entry name" value="IDEAL_dom"/>
</dbReference>
<protein>
    <recommendedName>
        <fullName evidence="1">IDEAL domain-containing protein</fullName>
    </recommendedName>
</protein>
<dbReference type="EMBL" id="AP024601">
    <property type="protein sequence ID" value="BCU81894.1"/>
    <property type="molecule type" value="Genomic_DNA"/>
</dbReference>
<evidence type="ECO:0000313" key="2">
    <source>
        <dbReference type="EMBL" id="BCU81894.1"/>
    </source>
</evidence>
<dbReference type="KEGG" id="pabs:JIR001_16770"/>
<accession>A0A8D5UGL7</accession>
<evidence type="ECO:0000313" key="3">
    <source>
        <dbReference type="Proteomes" id="UP000677436"/>
    </source>
</evidence>
<reference evidence="2" key="2">
    <citation type="journal article" date="2021" name="Microbiol. Resour. Announc.">
        <title>Complete Genome Sequence of Polycladomyces abyssicola JIR-001T, Isolated from Hemipelagic Sediment in Deep Seawater.</title>
        <authorList>
            <person name="Tsubouchi T."/>
            <person name="Kaneko Y."/>
        </authorList>
    </citation>
    <scope>NUCLEOTIDE SEQUENCE</scope>
    <source>
        <strain evidence="2">JIR-001</strain>
    </source>
</reference>
<dbReference type="RefSeq" id="WP_212772315.1">
    <property type="nucleotide sequence ID" value="NZ_AP024601.1"/>
</dbReference>
<organism evidence="2 3">
    <name type="scientific">Polycladomyces abyssicola</name>
    <dbReference type="NCBI Taxonomy" id="1125966"/>
    <lineage>
        <taxon>Bacteria</taxon>
        <taxon>Bacillati</taxon>
        <taxon>Bacillota</taxon>
        <taxon>Bacilli</taxon>
        <taxon>Bacillales</taxon>
        <taxon>Thermoactinomycetaceae</taxon>
        <taxon>Polycladomyces</taxon>
    </lineage>
</organism>
<evidence type="ECO:0000259" key="1">
    <source>
        <dbReference type="Pfam" id="PF08858"/>
    </source>
</evidence>
<name>A0A8D5UGL7_9BACL</name>